<protein>
    <recommendedName>
        <fullName evidence="2 8">Site-specific DNA-methyltransferase (adenine-specific)</fullName>
        <ecNumber evidence="2 8">2.1.1.72</ecNumber>
    </recommendedName>
</protein>
<proteinExistence type="inferred from homology"/>
<dbReference type="PRINTS" id="PR00505">
    <property type="entry name" value="D12N6MTFRASE"/>
</dbReference>
<comment type="caution">
    <text evidence="9">The sequence shown here is derived from an EMBL/GenBank/DDBJ whole genome shotgun (WGS) entry which is preliminary data.</text>
</comment>
<evidence type="ECO:0000313" key="9">
    <source>
        <dbReference type="EMBL" id="RUO72259.1"/>
    </source>
</evidence>
<dbReference type="SUPFAM" id="SSF53335">
    <property type="entry name" value="S-adenosyl-L-methionine-dependent methyltransferases"/>
    <property type="match status" value="1"/>
</dbReference>
<sequence>MVNKKHRAFLKWAGGKYNLVEPITALLPEGNKLIEPFVGAGSVFLNTDYDQYVLNDVNPDLIALFKIIKRRPQTFINDARKLFHPRNNSSDAYYHLREVFNQSDDSYQRALLFLYLNRHGYNGLCRYNRSGRFNVPFGQYGKPYFPQAEIEVFAEKAQRATFTCMSFEKVFRRARKGDVVYCDPPYAPLTATANFTSYATAGFSLDQQHELARRAAHAAHKRGIPVLISNHDTDLTRLLYADADLQSLQVARFISPKADGRTKVAELLALYAPNVSGANVISLAQMKRKVAL</sequence>
<keyword evidence="4 8" id="KW-0808">Transferase</keyword>
<evidence type="ECO:0000256" key="8">
    <source>
        <dbReference type="RuleBase" id="RU361257"/>
    </source>
</evidence>
<feature type="binding site" evidence="7">
    <location>
        <position position="56"/>
    </location>
    <ligand>
        <name>S-adenosyl-L-methionine</name>
        <dbReference type="ChEBI" id="CHEBI:59789"/>
    </ligand>
</feature>
<keyword evidence="5 8" id="KW-0949">S-adenosyl-L-methionine</keyword>
<dbReference type="GO" id="GO:0032259">
    <property type="term" value="P:methylation"/>
    <property type="evidence" value="ECO:0007669"/>
    <property type="project" value="UniProtKB-KW"/>
</dbReference>
<dbReference type="EMBL" id="PIQE01000003">
    <property type="protein sequence ID" value="RUO72259.1"/>
    <property type="molecule type" value="Genomic_DNA"/>
</dbReference>
<dbReference type="GO" id="GO:0043565">
    <property type="term" value="F:sequence-specific DNA binding"/>
    <property type="evidence" value="ECO:0007669"/>
    <property type="project" value="TreeGrafter"/>
</dbReference>
<dbReference type="RefSeq" id="WP_026860523.1">
    <property type="nucleotide sequence ID" value="NZ_PIQE01000003.1"/>
</dbReference>
<evidence type="ECO:0000256" key="7">
    <source>
        <dbReference type="PIRSR" id="PIRSR000398-1"/>
    </source>
</evidence>
<dbReference type="GO" id="GO:0006298">
    <property type="term" value="P:mismatch repair"/>
    <property type="evidence" value="ECO:0007669"/>
    <property type="project" value="TreeGrafter"/>
</dbReference>
<dbReference type="STRING" id="1122124.GCA_000423165_01777"/>
<reference evidence="10" key="1">
    <citation type="journal article" date="2018" name="Front. Microbiol.">
        <title>Genome-Based Analysis Reveals the Taxonomy and Diversity of the Family Idiomarinaceae.</title>
        <authorList>
            <person name="Liu Y."/>
            <person name="Lai Q."/>
            <person name="Shao Z."/>
        </authorList>
    </citation>
    <scope>NUCLEOTIDE SEQUENCE [LARGE SCALE GENOMIC DNA]</scope>
    <source>
        <strain evidence="10">c121</strain>
    </source>
</reference>
<comment type="catalytic activity">
    <reaction evidence="6 8">
        <text>a 2'-deoxyadenosine in DNA + S-adenosyl-L-methionine = an N(6)-methyl-2'-deoxyadenosine in DNA + S-adenosyl-L-homocysteine + H(+)</text>
        <dbReference type="Rhea" id="RHEA:15197"/>
        <dbReference type="Rhea" id="RHEA-COMP:12418"/>
        <dbReference type="Rhea" id="RHEA-COMP:12419"/>
        <dbReference type="ChEBI" id="CHEBI:15378"/>
        <dbReference type="ChEBI" id="CHEBI:57856"/>
        <dbReference type="ChEBI" id="CHEBI:59789"/>
        <dbReference type="ChEBI" id="CHEBI:90615"/>
        <dbReference type="ChEBI" id="CHEBI:90616"/>
        <dbReference type="EC" id="2.1.1.72"/>
    </reaction>
</comment>
<dbReference type="InterPro" id="IPR002052">
    <property type="entry name" value="DNA_methylase_N6_adenine_CS"/>
</dbReference>
<organism evidence="9 10">
    <name type="scientific">Pseudidiomarina sediminum</name>
    <dbReference type="NCBI Taxonomy" id="431675"/>
    <lineage>
        <taxon>Bacteria</taxon>
        <taxon>Pseudomonadati</taxon>
        <taxon>Pseudomonadota</taxon>
        <taxon>Gammaproteobacteria</taxon>
        <taxon>Alteromonadales</taxon>
        <taxon>Idiomarinaceae</taxon>
        <taxon>Pseudidiomarina</taxon>
    </lineage>
</organism>
<dbReference type="PANTHER" id="PTHR30481">
    <property type="entry name" value="DNA ADENINE METHYLASE"/>
    <property type="match status" value="1"/>
</dbReference>
<dbReference type="InterPro" id="IPR012263">
    <property type="entry name" value="M_m6A_EcoRV"/>
</dbReference>
<feature type="binding site" evidence="7">
    <location>
        <position position="16"/>
    </location>
    <ligand>
        <name>S-adenosyl-L-methionine</name>
        <dbReference type="ChEBI" id="CHEBI:59789"/>
    </ligand>
</feature>
<dbReference type="GO" id="GO:0009007">
    <property type="term" value="F:site-specific DNA-methyltransferase (adenine-specific) activity"/>
    <property type="evidence" value="ECO:0007669"/>
    <property type="project" value="UniProtKB-UniRule"/>
</dbReference>
<gene>
    <name evidence="9" type="ORF">CWI80_10710</name>
</gene>
<evidence type="ECO:0000256" key="1">
    <source>
        <dbReference type="ARBA" id="ARBA00006594"/>
    </source>
</evidence>
<dbReference type="PANTHER" id="PTHR30481:SF3">
    <property type="entry name" value="DNA ADENINE METHYLASE"/>
    <property type="match status" value="1"/>
</dbReference>
<evidence type="ECO:0000256" key="2">
    <source>
        <dbReference type="ARBA" id="ARBA00011900"/>
    </source>
</evidence>
<dbReference type="AlphaFoldDB" id="A0A432Z332"/>
<dbReference type="PIRSF" id="PIRSF000398">
    <property type="entry name" value="M_m6A_EcoRV"/>
    <property type="match status" value="1"/>
</dbReference>
<evidence type="ECO:0000256" key="4">
    <source>
        <dbReference type="ARBA" id="ARBA00022679"/>
    </source>
</evidence>
<evidence type="ECO:0000313" key="10">
    <source>
        <dbReference type="Proteomes" id="UP000287022"/>
    </source>
</evidence>
<dbReference type="GO" id="GO:1904047">
    <property type="term" value="F:S-adenosyl-L-methionine binding"/>
    <property type="evidence" value="ECO:0007669"/>
    <property type="project" value="TreeGrafter"/>
</dbReference>
<dbReference type="NCBIfam" id="TIGR00571">
    <property type="entry name" value="dam"/>
    <property type="match status" value="1"/>
</dbReference>
<dbReference type="GO" id="GO:0009307">
    <property type="term" value="P:DNA restriction-modification system"/>
    <property type="evidence" value="ECO:0007669"/>
    <property type="project" value="InterPro"/>
</dbReference>
<dbReference type="PROSITE" id="PS00092">
    <property type="entry name" value="N6_MTASE"/>
    <property type="match status" value="1"/>
</dbReference>
<keyword evidence="3 8" id="KW-0489">Methyltransferase</keyword>
<dbReference type="Proteomes" id="UP000287022">
    <property type="component" value="Unassembled WGS sequence"/>
</dbReference>
<feature type="binding site" evidence="7">
    <location>
        <position position="183"/>
    </location>
    <ligand>
        <name>S-adenosyl-L-methionine</name>
        <dbReference type="ChEBI" id="CHEBI:59789"/>
    </ligand>
</feature>
<accession>A0A432Z332</accession>
<evidence type="ECO:0000256" key="5">
    <source>
        <dbReference type="ARBA" id="ARBA00022691"/>
    </source>
</evidence>
<dbReference type="InterPro" id="IPR012327">
    <property type="entry name" value="MeTrfase_D12"/>
</dbReference>
<dbReference type="EC" id="2.1.1.72" evidence="2 8"/>
<dbReference type="Gene3D" id="3.40.50.150">
    <property type="entry name" value="Vaccinia Virus protein VP39"/>
    <property type="match status" value="1"/>
</dbReference>
<evidence type="ECO:0000256" key="6">
    <source>
        <dbReference type="ARBA" id="ARBA00047942"/>
    </source>
</evidence>
<name>A0A432Z332_9GAMM</name>
<dbReference type="InterPro" id="IPR029063">
    <property type="entry name" value="SAM-dependent_MTases_sf"/>
</dbReference>
<dbReference type="InterPro" id="IPR023095">
    <property type="entry name" value="Ade_MeTrfase_dom_2"/>
</dbReference>
<keyword evidence="10" id="KW-1185">Reference proteome</keyword>
<comment type="similarity">
    <text evidence="1 8">Belongs to the N(4)/N(6)-methyltransferase family.</text>
</comment>
<dbReference type="Pfam" id="PF02086">
    <property type="entry name" value="MethyltransfD12"/>
    <property type="match status" value="1"/>
</dbReference>
<evidence type="ECO:0000256" key="3">
    <source>
        <dbReference type="ARBA" id="ARBA00022603"/>
    </source>
</evidence>
<dbReference type="Gene3D" id="1.10.1020.10">
    <property type="entry name" value="Adenine-specific Methyltransferase, Domain 2"/>
    <property type="match status" value="1"/>
</dbReference>
<feature type="binding site" evidence="7">
    <location>
        <position position="12"/>
    </location>
    <ligand>
        <name>S-adenosyl-L-methionine</name>
        <dbReference type="ChEBI" id="CHEBI:59789"/>
    </ligand>
</feature>